<feature type="transmembrane region" description="Helical" evidence="7">
    <location>
        <begin position="109"/>
        <end position="136"/>
    </location>
</feature>
<evidence type="ECO:0000256" key="4">
    <source>
        <dbReference type="ARBA" id="ARBA00022989"/>
    </source>
</evidence>
<dbReference type="GO" id="GO:0016192">
    <property type="term" value="P:vesicle-mediated transport"/>
    <property type="evidence" value="ECO:0007669"/>
    <property type="project" value="EnsemblFungi"/>
</dbReference>
<organism evidence="8 9">
    <name type="scientific">Didymella rabiei</name>
    <name type="common">Chickpea ascochyta blight fungus</name>
    <name type="synonym">Mycosphaerella rabiei</name>
    <dbReference type="NCBI Taxonomy" id="5454"/>
    <lineage>
        <taxon>Eukaryota</taxon>
        <taxon>Fungi</taxon>
        <taxon>Dikarya</taxon>
        <taxon>Ascomycota</taxon>
        <taxon>Pezizomycotina</taxon>
        <taxon>Dothideomycetes</taxon>
        <taxon>Pleosporomycetidae</taxon>
        <taxon>Pleosporales</taxon>
        <taxon>Pleosporineae</taxon>
        <taxon>Didymellaceae</taxon>
        <taxon>Ascochyta</taxon>
    </lineage>
</organism>
<evidence type="ECO:0000256" key="7">
    <source>
        <dbReference type="SAM" id="Phobius"/>
    </source>
</evidence>
<comment type="similarity">
    <text evidence="2">Belongs to the unc-50 family.</text>
</comment>
<evidence type="ECO:0000256" key="2">
    <source>
        <dbReference type="ARBA" id="ARBA00006293"/>
    </source>
</evidence>
<keyword evidence="3 7" id="KW-0812">Transmembrane</keyword>
<dbReference type="Proteomes" id="UP000076837">
    <property type="component" value="Unassembled WGS sequence"/>
</dbReference>
<dbReference type="Pfam" id="PF05216">
    <property type="entry name" value="UNC-50"/>
    <property type="match status" value="1"/>
</dbReference>
<evidence type="ECO:0000313" key="9">
    <source>
        <dbReference type="Proteomes" id="UP000076837"/>
    </source>
</evidence>
<feature type="region of interest" description="Disordered" evidence="6">
    <location>
        <begin position="1"/>
        <end position="24"/>
    </location>
</feature>
<dbReference type="EMBL" id="JYNV01000098">
    <property type="protein sequence ID" value="KZM26727.1"/>
    <property type="molecule type" value="Genomic_DNA"/>
</dbReference>
<gene>
    <name evidence="8" type="ORF">ST47_g2127</name>
</gene>
<protein>
    <submittedName>
        <fullName evidence="8">Uncharacterized protein</fullName>
    </submittedName>
</protein>
<feature type="transmembrane region" description="Helical" evidence="7">
    <location>
        <begin position="178"/>
        <end position="198"/>
    </location>
</feature>
<sequence>MNPQIQLPRPNGGPSNFGSTPSTRRSEIRMPRFFKRLFKFPQMDFEMAIWEIMSLIVAPKKVFRQIYYHKQTTKTYHRPDPSFTYLLSFFLTVTSLAWGFAYADGFTQTLHITLVFIFVHFLLLSLVTATLFYLLVGRLLGPGNSLLPGRRRGLYNLGDTESKEELEFGYCWDVSIRAFVPVWVFLYVVQFLCMPLVGTNHWVSLLLSNTLYIFALTYYFIITFLGYNALPFLHHTELLLVPCAVATILWFISLFGFNMSKHFAPVLWAGARLRKQVG</sequence>
<evidence type="ECO:0000256" key="3">
    <source>
        <dbReference type="ARBA" id="ARBA00022692"/>
    </source>
</evidence>
<feature type="transmembrane region" description="Helical" evidence="7">
    <location>
        <begin position="210"/>
        <end position="230"/>
    </location>
</feature>
<dbReference type="OrthoDB" id="10027013at2759"/>
<evidence type="ECO:0000256" key="6">
    <source>
        <dbReference type="SAM" id="MobiDB-lite"/>
    </source>
</evidence>
<dbReference type="PANTHER" id="PTHR12841">
    <property type="entry name" value="PROTEIN UNC-50 HOMOLOG"/>
    <property type="match status" value="1"/>
</dbReference>
<feature type="transmembrane region" description="Helical" evidence="7">
    <location>
        <begin position="237"/>
        <end position="257"/>
    </location>
</feature>
<comment type="caution">
    <text evidence="8">The sequence shown here is derived from an EMBL/GenBank/DDBJ whole genome shotgun (WGS) entry which is preliminary data.</text>
</comment>
<dbReference type="PANTHER" id="PTHR12841:SF6">
    <property type="entry name" value="PROTEIN UNC-50 HOMOLOG"/>
    <property type="match status" value="1"/>
</dbReference>
<keyword evidence="4 7" id="KW-1133">Transmembrane helix</keyword>
<keyword evidence="5 7" id="KW-0472">Membrane</keyword>
<dbReference type="InterPro" id="IPR007881">
    <property type="entry name" value="UNC-50"/>
</dbReference>
<comment type="subcellular location">
    <subcellularLocation>
        <location evidence="1">Membrane</location>
        <topology evidence="1">Multi-pass membrane protein</topology>
    </subcellularLocation>
</comment>
<name>A0A163K1Z7_DIDRA</name>
<dbReference type="AlphaFoldDB" id="A0A163K1Z7"/>
<evidence type="ECO:0000256" key="5">
    <source>
        <dbReference type="ARBA" id="ARBA00023136"/>
    </source>
</evidence>
<accession>A0A163K1Z7</accession>
<evidence type="ECO:0000256" key="1">
    <source>
        <dbReference type="ARBA" id="ARBA00004141"/>
    </source>
</evidence>
<dbReference type="STRING" id="5454.A0A163K1Z7"/>
<keyword evidence="9" id="KW-1185">Reference proteome</keyword>
<feature type="transmembrane region" description="Helical" evidence="7">
    <location>
        <begin position="83"/>
        <end position="103"/>
    </location>
</feature>
<proteinExistence type="inferred from homology"/>
<dbReference type="GO" id="GO:0000139">
    <property type="term" value="C:Golgi membrane"/>
    <property type="evidence" value="ECO:0007669"/>
    <property type="project" value="EnsemblFungi"/>
</dbReference>
<feature type="compositionally biased region" description="Polar residues" evidence="6">
    <location>
        <begin position="13"/>
        <end position="23"/>
    </location>
</feature>
<reference evidence="8 9" key="1">
    <citation type="journal article" date="2016" name="Sci. Rep.">
        <title>Draft genome sequencing and secretome analysis of fungal phytopathogen Ascochyta rabiei provides insight into the necrotrophic effector repertoire.</title>
        <authorList>
            <person name="Verma S."/>
            <person name="Gazara R.K."/>
            <person name="Nizam S."/>
            <person name="Parween S."/>
            <person name="Chattopadhyay D."/>
            <person name="Verma P.K."/>
        </authorList>
    </citation>
    <scope>NUCLEOTIDE SEQUENCE [LARGE SCALE GENOMIC DNA]</scope>
    <source>
        <strain evidence="8 9">ArDII</strain>
    </source>
</reference>
<evidence type="ECO:0000313" key="8">
    <source>
        <dbReference type="EMBL" id="KZM26727.1"/>
    </source>
</evidence>